<sequence length="292" mass="34676">MIAVALAGGLGNLLFEYAFIYSSHKRLNTNFILLKKGSPILLYKYFILDKNTFYYLDLFFFDYDGFKLIFSHYLRRIFTTLLIKTKLKHTVVVDNRDNPKVALKLINDNTIYEGYFQSEQYFQTHSKEILTLFQIKKKYLKAFDHKFNWLNNKKKVVTIHIRRTDYQSAFGYLNLGSADLTLPMSYYHSVIKKIHNSENFYIFISDDILSIGKEFGYLENKYLSQENEIIDFQLMQNADICVIANSSFSWWAAYLNNKEKIVYCPKYYLGFLTEVEYPNQIYPQNWIQIPVI</sequence>
<organism evidence="3 4">
    <name type="scientific">Pedobacter changchengzhani</name>
    <dbReference type="NCBI Taxonomy" id="2529274"/>
    <lineage>
        <taxon>Bacteria</taxon>
        <taxon>Pseudomonadati</taxon>
        <taxon>Bacteroidota</taxon>
        <taxon>Sphingobacteriia</taxon>
        <taxon>Sphingobacteriales</taxon>
        <taxon>Sphingobacteriaceae</taxon>
        <taxon>Pedobacter</taxon>
    </lineage>
</organism>
<keyword evidence="4" id="KW-1185">Reference proteome</keyword>
<dbReference type="Proteomes" id="UP000295668">
    <property type="component" value="Unassembled WGS sequence"/>
</dbReference>
<reference evidence="3 4" key="1">
    <citation type="submission" date="2019-02" db="EMBL/GenBank/DDBJ databases">
        <title>Pedobacter sp. nov., a novel speices isolated from soil of pinguins habitat in Antarcitica.</title>
        <authorList>
            <person name="He R.-H."/>
        </authorList>
    </citation>
    <scope>NUCLEOTIDE SEQUENCE [LARGE SCALE GENOMIC DNA]</scope>
    <source>
        <strain evidence="3 4">E01020</strain>
    </source>
</reference>
<name>A0A4R5MIB3_9SPHI</name>
<evidence type="ECO:0000313" key="4">
    <source>
        <dbReference type="Proteomes" id="UP000295668"/>
    </source>
</evidence>
<dbReference type="GO" id="GO:0008107">
    <property type="term" value="F:galactoside 2-alpha-L-fucosyltransferase activity"/>
    <property type="evidence" value="ECO:0007669"/>
    <property type="project" value="InterPro"/>
</dbReference>
<dbReference type="OrthoDB" id="9794601at2"/>
<dbReference type="GO" id="GO:0016020">
    <property type="term" value="C:membrane"/>
    <property type="evidence" value="ECO:0007669"/>
    <property type="project" value="InterPro"/>
</dbReference>
<gene>
    <name evidence="3" type="ORF">EZJ43_14480</name>
</gene>
<evidence type="ECO:0000256" key="1">
    <source>
        <dbReference type="ARBA" id="ARBA00022676"/>
    </source>
</evidence>
<protein>
    <submittedName>
        <fullName evidence="3">Alpha-1,2-fucosyltransferase</fullName>
    </submittedName>
</protein>
<keyword evidence="1 3" id="KW-0328">Glycosyltransferase</keyword>
<dbReference type="GO" id="GO:0005975">
    <property type="term" value="P:carbohydrate metabolic process"/>
    <property type="evidence" value="ECO:0007669"/>
    <property type="project" value="InterPro"/>
</dbReference>
<dbReference type="Pfam" id="PF01531">
    <property type="entry name" value="Glyco_transf_11"/>
    <property type="match status" value="1"/>
</dbReference>
<dbReference type="AlphaFoldDB" id="A0A4R5MIB3"/>
<comment type="caution">
    <text evidence="3">The sequence shown here is derived from an EMBL/GenBank/DDBJ whole genome shotgun (WGS) entry which is preliminary data.</text>
</comment>
<dbReference type="PANTHER" id="PTHR11927:SF9">
    <property type="entry name" value="L-FUCOSYLTRANSFERASE"/>
    <property type="match status" value="1"/>
</dbReference>
<evidence type="ECO:0000313" key="3">
    <source>
        <dbReference type="EMBL" id="TDG35298.1"/>
    </source>
</evidence>
<keyword evidence="2 3" id="KW-0808">Transferase</keyword>
<proteinExistence type="predicted"/>
<dbReference type="PANTHER" id="PTHR11927">
    <property type="entry name" value="GALACTOSIDE 2-L-FUCOSYLTRANSFERASE"/>
    <property type="match status" value="1"/>
</dbReference>
<evidence type="ECO:0000256" key="2">
    <source>
        <dbReference type="ARBA" id="ARBA00022679"/>
    </source>
</evidence>
<dbReference type="InterPro" id="IPR002516">
    <property type="entry name" value="Glyco_trans_11"/>
</dbReference>
<dbReference type="EMBL" id="SJCY01000011">
    <property type="protein sequence ID" value="TDG35298.1"/>
    <property type="molecule type" value="Genomic_DNA"/>
</dbReference>
<dbReference type="RefSeq" id="WP_133263429.1">
    <property type="nucleotide sequence ID" value="NZ_SJCY01000011.1"/>
</dbReference>
<dbReference type="CDD" id="cd11301">
    <property type="entry name" value="Fut1_Fut2_like"/>
    <property type="match status" value="1"/>
</dbReference>
<accession>A0A4R5MIB3</accession>